<dbReference type="EMBL" id="JAEVHI010000005">
    <property type="protein sequence ID" value="KAG5290815.1"/>
    <property type="molecule type" value="Genomic_DNA"/>
</dbReference>
<dbReference type="Proteomes" id="UP000670092">
    <property type="component" value="Unassembled WGS sequence"/>
</dbReference>
<evidence type="ECO:0000313" key="1">
    <source>
        <dbReference type="EMBL" id="KAG5290815.1"/>
    </source>
</evidence>
<dbReference type="OrthoDB" id="10542253at2759"/>
<protein>
    <submittedName>
        <fullName evidence="1">Uncharacterized protein</fullName>
    </submittedName>
</protein>
<evidence type="ECO:0000313" key="2">
    <source>
        <dbReference type="Proteomes" id="UP000670092"/>
    </source>
</evidence>
<organism evidence="1 2">
    <name type="scientific">Ajellomyces capsulatus</name>
    <name type="common">Darling's disease fungus</name>
    <name type="synonym">Histoplasma capsulatum</name>
    <dbReference type="NCBI Taxonomy" id="5037"/>
    <lineage>
        <taxon>Eukaryota</taxon>
        <taxon>Fungi</taxon>
        <taxon>Dikarya</taxon>
        <taxon>Ascomycota</taxon>
        <taxon>Pezizomycotina</taxon>
        <taxon>Eurotiomycetes</taxon>
        <taxon>Eurotiomycetidae</taxon>
        <taxon>Onygenales</taxon>
        <taxon>Ajellomycetaceae</taxon>
        <taxon>Histoplasma</taxon>
    </lineage>
</organism>
<name>A0A8H7YEC1_AJECA</name>
<comment type="caution">
    <text evidence="1">The sequence shown here is derived from an EMBL/GenBank/DDBJ whole genome shotgun (WGS) entry which is preliminary data.</text>
</comment>
<reference evidence="1 2" key="1">
    <citation type="submission" date="2021-01" db="EMBL/GenBank/DDBJ databases">
        <title>Chromosome-level genome assembly of a human fungal pathogen reveals clustering of transcriptionally co-regulated genes.</title>
        <authorList>
            <person name="Voorhies M."/>
            <person name="Cohen S."/>
            <person name="Shea T.P."/>
            <person name="Petrus S."/>
            <person name="Munoz J.F."/>
            <person name="Poplawski S."/>
            <person name="Goldman W.E."/>
            <person name="Michael T."/>
            <person name="Cuomo C.A."/>
            <person name="Sil A."/>
            <person name="Beyhan S."/>
        </authorList>
    </citation>
    <scope>NUCLEOTIDE SEQUENCE [LARGE SCALE GENOMIC DNA]</scope>
    <source>
        <strain evidence="1 2">G184AR</strain>
    </source>
</reference>
<sequence>MGHDKIPTLLGKQHGTPVLLRKITHGWNYTSISSPRRLGSWNILLVPKSLSRFPAEKCQGLTSPHTTTAPNLSPAK</sequence>
<gene>
    <name evidence="1" type="ORF">I7I52_07947</name>
</gene>
<dbReference type="AlphaFoldDB" id="A0A8H7YEC1"/>
<proteinExistence type="predicted"/>
<dbReference type="VEuPathDB" id="FungiDB:I7I52_07947"/>
<accession>A0A8H7YEC1</accession>